<dbReference type="EMBL" id="CP000561">
    <property type="protein sequence ID" value="ABO08143.1"/>
    <property type="molecule type" value="Genomic_DNA"/>
</dbReference>
<sequence>MRVRFLSKYAVVELGRLKFRSGVKLGEFPPLFRLFIAFDEGVDWRVEGNVLEVKHPNLSERALLYIALRRAGLRSEEARRIVNMMRAFEASALASVLEYRLLQWGIDFLRDFGAAIASLYRRFL</sequence>
<accession>A3MU26</accession>
<dbReference type="AlphaFoldDB" id="A3MU26"/>
<reference evidence="1" key="1">
    <citation type="submission" date="2007-02" db="EMBL/GenBank/DDBJ databases">
        <title>Complete sequence of Pyrobaculum calidifontis JCM 11548.</title>
        <authorList>
            <consortium name="US DOE Joint Genome Institute"/>
            <person name="Copeland A."/>
            <person name="Lucas S."/>
            <person name="Lapidus A."/>
            <person name="Barry K."/>
            <person name="Glavina del Rio T."/>
            <person name="Dalin E."/>
            <person name="Tice H."/>
            <person name="Pitluck S."/>
            <person name="Chain P."/>
            <person name="Malfatti S."/>
            <person name="Shin M."/>
            <person name="Vergez L."/>
            <person name="Schmutz J."/>
            <person name="Larimer F."/>
            <person name="Land M."/>
            <person name="Hauser L."/>
            <person name="Kyrpides N."/>
            <person name="Mikhailova N."/>
            <person name="Cozen A.E."/>
            <person name="Fitz-Gibbon S.T."/>
            <person name="House C.H."/>
            <person name="Saltikov C."/>
            <person name="Lowe T.M."/>
            <person name="Richardson P."/>
        </authorList>
    </citation>
    <scope>NUCLEOTIDE SEQUENCE [LARGE SCALE GENOMIC DNA]</scope>
    <source>
        <strain evidence="1">JCM 11548</strain>
    </source>
</reference>
<dbReference type="KEGG" id="pcl:Pcal_0717"/>
<evidence type="ECO:0000313" key="2">
    <source>
        <dbReference type="Proteomes" id="UP000001431"/>
    </source>
</evidence>
<organism evidence="1 2">
    <name type="scientific">Pyrobaculum calidifontis (strain DSM 21063 / JCM 11548 / VA1)</name>
    <dbReference type="NCBI Taxonomy" id="410359"/>
    <lineage>
        <taxon>Archaea</taxon>
        <taxon>Thermoproteota</taxon>
        <taxon>Thermoprotei</taxon>
        <taxon>Thermoproteales</taxon>
        <taxon>Thermoproteaceae</taxon>
        <taxon>Pyrobaculum</taxon>
    </lineage>
</organism>
<protein>
    <submittedName>
        <fullName evidence="1">Uncharacterized protein</fullName>
    </submittedName>
</protein>
<name>A3MU26_PYRCJ</name>
<keyword evidence="2" id="KW-1185">Reference proteome</keyword>
<dbReference type="HOGENOM" id="CLU_1998821_0_0_2"/>
<dbReference type="GeneID" id="4908375"/>
<dbReference type="RefSeq" id="WP_011849401.1">
    <property type="nucleotide sequence ID" value="NC_009073.1"/>
</dbReference>
<dbReference type="Proteomes" id="UP000001431">
    <property type="component" value="Chromosome"/>
</dbReference>
<gene>
    <name evidence="1" type="ordered locus">Pcal_0717</name>
</gene>
<evidence type="ECO:0000313" key="1">
    <source>
        <dbReference type="EMBL" id="ABO08143.1"/>
    </source>
</evidence>
<dbReference type="STRING" id="410359.Pcal_0717"/>
<proteinExistence type="predicted"/>